<sequence length="664" mass="75373">MAKNNLNDWTCWVQIAGRILNQTQLKQLHAQLIQNSLHHRNHWVALLINSCARLRAPLSYTRIIFHSTPSPNLFALNSMVEYYFSLHVCKEKEVELLTSLFSQLLASNNKPGSLYPILIKSSGKAGILFHVHLLKLGHHQDPHTRNAIMNAYSKFGSFEMARKLFDEIPKRMVADWNSMISGYWNCGMEAEACSLFNLMPENERNVVTWTAMVTGYAKIKDLFTARSYFDRMPHRTVVSWNAMLSGYAQNGLAKEALQLFHHMIKAGNGTEPNQITWVTVISSCSSLGDPSLADSLVKILYKKKVQLNSFLKTALLDMHAKCGNLETAQKFFDKLSVHRSCTTWNAMISAYTRFGNLALARELFDRMPVRNIVSWNTIIAGFAQNGHPEMAIRLFEEMIATTDLKPDEITMVSVISACGHLGDLEMGNWIVNFLVDNQIKLSISGYNSLIFMYSKCGRMEDAERIFQEMKIRDIVSFNVLVSGFAAHGNGIEAVELISRMRKEGIEPDRITYIGVLTACSHARLLKEGRRVFESIKCPTVDHYACMIDLLGRVGELDEAKRLVDHMPMEPHAGIYGSLLNASVIHKRIELGEFAANKLFQLEPTNSGNYVLLSNIYASAERWDDVDRVRESMRKLGVKKTTRWTWVEHDGKVHKVILGDRSYER</sequence>
<dbReference type="GO" id="GO:0009451">
    <property type="term" value="P:RNA modification"/>
    <property type="evidence" value="ECO:0007669"/>
    <property type="project" value="InterPro"/>
</dbReference>
<reference evidence="4" key="1">
    <citation type="submission" date="2025-08" db="UniProtKB">
        <authorList>
            <consortium name="RefSeq"/>
        </authorList>
    </citation>
    <scope>IDENTIFICATION</scope>
    <source>
        <tissue evidence="4">Fruit stalk</tissue>
    </source>
</reference>
<proteinExistence type="predicted"/>
<dbReference type="NCBIfam" id="TIGR00756">
    <property type="entry name" value="PPR"/>
    <property type="match status" value="8"/>
</dbReference>
<dbReference type="AlphaFoldDB" id="A0A6P5WLE4"/>
<dbReference type="OrthoDB" id="185373at2759"/>
<dbReference type="PANTHER" id="PTHR47926:SF373">
    <property type="entry name" value="TETRATRICOPEPTIDE-LIKE HELICAL DOMAIN SUPERFAMILY, DYW DOMAIN-CONTAINING PROTEIN"/>
    <property type="match status" value="1"/>
</dbReference>
<dbReference type="PROSITE" id="PS51375">
    <property type="entry name" value="PPR"/>
    <property type="match status" value="6"/>
</dbReference>
<name>A0A6P5WLE4_DURZI</name>
<dbReference type="InterPro" id="IPR046848">
    <property type="entry name" value="E_motif"/>
</dbReference>
<feature type="repeat" description="PPR" evidence="2">
    <location>
        <begin position="236"/>
        <end position="270"/>
    </location>
</feature>
<feature type="repeat" description="PPR" evidence="2">
    <location>
        <begin position="205"/>
        <end position="235"/>
    </location>
</feature>
<dbReference type="Pfam" id="PF13041">
    <property type="entry name" value="PPR_2"/>
    <property type="match status" value="3"/>
</dbReference>
<dbReference type="Proteomes" id="UP000515121">
    <property type="component" value="Unplaced"/>
</dbReference>
<evidence type="ECO:0000256" key="2">
    <source>
        <dbReference type="PROSITE-ProRule" id="PRU00708"/>
    </source>
</evidence>
<keyword evidence="1" id="KW-0677">Repeat</keyword>
<feature type="repeat" description="PPR" evidence="2">
    <location>
        <begin position="442"/>
        <end position="472"/>
    </location>
</feature>
<dbReference type="InterPro" id="IPR002885">
    <property type="entry name" value="PPR_rpt"/>
</dbReference>
<feature type="repeat" description="PPR" evidence="2">
    <location>
        <begin position="340"/>
        <end position="374"/>
    </location>
</feature>
<dbReference type="GO" id="GO:0003723">
    <property type="term" value="F:RNA binding"/>
    <property type="evidence" value="ECO:0007669"/>
    <property type="project" value="InterPro"/>
</dbReference>
<evidence type="ECO:0000313" key="4">
    <source>
        <dbReference type="RefSeq" id="XP_022716296.1"/>
    </source>
</evidence>
<dbReference type="KEGG" id="dzi:111275309"/>
<dbReference type="FunFam" id="1.25.40.10:FF:000348">
    <property type="entry name" value="Pentatricopeptide repeat-containing protein chloroplastic"/>
    <property type="match status" value="1"/>
</dbReference>
<gene>
    <name evidence="4" type="primary">LOC111275309</name>
</gene>
<dbReference type="Pfam" id="PF20431">
    <property type="entry name" value="E_motif"/>
    <property type="match status" value="1"/>
</dbReference>
<feature type="repeat" description="PPR" evidence="2">
    <location>
        <begin position="473"/>
        <end position="507"/>
    </location>
</feature>
<dbReference type="GeneID" id="111275309"/>
<keyword evidence="3" id="KW-1185">Reference proteome</keyword>
<dbReference type="SUPFAM" id="SSF48452">
    <property type="entry name" value="TPR-like"/>
    <property type="match status" value="1"/>
</dbReference>
<dbReference type="InterPro" id="IPR046960">
    <property type="entry name" value="PPR_At4g14850-like_plant"/>
</dbReference>
<feature type="repeat" description="PPR" evidence="2">
    <location>
        <begin position="141"/>
        <end position="171"/>
    </location>
</feature>
<accession>A0A6P5WLE4</accession>
<dbReference type="Gene3D" id="1.25.40.10">
    <property type="entry name" value="Tetratricopeptide repeat domain"/>
    <property type="match status" value="5"/>
</dbReference>
<evidence type="ECO:0000313" key="3">
    <source>
        <dbReference type="Proteomes" id="UP000515121"/>
    </source>
</evidence>
<dbReference type="FunFam" id="1.25.40.10:FF:000184">
    <property type="entry name" value="Pentatricopeptide repeat-containing protein, chloroplastic"/>
    <property type="match status" value="1"/>
</dbReference>
<dbReference type="Pfam" id="PF01535">
    <property type="entry name" value="PPR"/>
    <property type="match status" value="5"/>
</dbReference>
<dbReference type="Pfam" id="PF12854">
    <property type="entry name" value="PPR_1"/>
    <property type="match status" value="1"/>
</dbReference>
<dbReference type="InterPro" id="IPR011990">
    <property type="entry name" value="TPR-like_helical_dom_sf"/>
</dbReference>
<organism evidence="3 4">
    <name type="scientific">Durio zibethinus</name>
    <name type="common">Durian</name>
    <dbReference type="NCBI Taxonomy" id="66656"/>
    <lineage>
        <taxon>Eukaryota</taxon>
        <taxon>Viridiplantae</taxon>
        <taxon>Streptophyta</taxon>
        <taxon>Embryophyta</taxon>
        <taxon>Tracheophyta</taxon>
        <taxon>Spermatophyta</taxon>
        <taxon>Magnoliopsida</taxon>
        <taxon>eudicotyledons</taxon>
        <taxon>Gunneridae</taxon>
        <taxon>Pentapetalae</taxon>
        <taxon>rosids</taxon>
        <taxon>malvids</taxon>
        <taxon>Malvales</taxon>
        <taxon>Malvaceae</taxon>
        <taxon>Helicteroideae</taxon>
        <taxon>Durio</taxon>
    </lineage>
</organism>
<dbReference type="PANTHER" id="PTHR47926">
    <property type="entry name" value="PENTATRICOPEPTIDE REPEAT-CONTAINING PROTEIN"/>
    <property type="match status" value="1"/>
</dbReference>
<dbReference type="RefSeq" id="XP_022716296.1">
    <property type="nucleotide sequence ID" value="XM_022860561.1"/>
</dbReference>
<evidence type="ECO:0000256" key="1">
    <source>
        <dbReference type="ARBA" id="ARBA00022737"/>
    </source>
</evidence>
<protein>
    <submittedName>
        <fullName evidence="4">Pentatricopeptide repeat-containing protein At1g14470</fullName>
    </submittedName>
</protein>